<evidence type="ECO:0000256" key="5">
    <source>
        <dbReference type="ARBA" id="ARBA00022692"/>
    </source>
</evidence>
<dbReference type="Pfam" id="PF11051">
    <property type="entry name" value="Mannosyl_trans3"/>
    <property type="match status" value="1"/>
</dbReference>
<sequence>MVPKRAISLLKALAVVGFLYKFASVLTSSLGSHNTTPSPEPEKASLFRTQFTQLHRDFVNLKPKCNPLDKYLEDSQDYHQYFGYDDYKVRLDDEILAGLLDISKAQEKELTKANKALISYLAKGSKFLSSFKSSLEESKLIRETNGIVYVSDERLFWLTFASIKYQRDINQDLTSIEIFTPLKSSICSELASGFENVHCSSFDQFLPIDIMTTFEEGYQYKSLALLLSPFENTLYLDSDNFLLRPADELFTNEKYVSTGLVIWPDFWKRSTNPLYFKMISKYHLMQLLHLGTMPAVESGQMLVNKQKHLRTLILAYYYNVHGPDYFYPLFSQGFPGEGDKETFLLASIALDEPYHFIVTKTQISGYNEIIDDVFYGQAILQPDPSKSNSFVFLHCNYPKLKVWELDEKYTNYLTKPTEQHRSFQVVRNAKKDGDTDFIKAVGRDVELEIWTVLGGLLEQFSKHWEKIGGSSFEVSQEKIKARLEFLKSHKEPGVAL</sequence>
<evidence type="ECO:0000256" key="2">
    <source>
        <dbReference type="ARBA" id="ARBA00004922"/>
    </source>
</evidence>
<keyword evidence="6" id="KW-0735">Signal-anchor</keyword>
<keyword evidence="7" id="KW-1133">Transmembrane helix</keyword>
<dbReference type="PANTHER" id="PTHR31646">
    <property type="entry name" value="ALPHA-1,2-MANNOSYLTRANSFERASE MNN2"/>
    <property type="match status" value="1"/>
</dbReference>
<evidence type="ECO:0000256" key="8">
    <source>
        <dbReference type="ARBA" id="ARBA00023034"/>
    </source>
</evidence>
<reference evidence="10" key="2">
    <citation type="submission" date="2014-02" db="EMBL/GenBank/DDBJ databases">
        <title>Complete DNA sequence of /Kuraishia capsulata/ illustrates novel genomic features among budding yeasts (/Saccharomycotina/).</title>
        <authorList>
            <person name="Morales L."/>
            <person name="Noel B."/>
            <person name="Porcel B."/>
            <person name="Marcet-Houben M."/>
            <person name="Hullo M-F."/>
            <person name="Sacerdot C."/>
            <person name="Tekaia F."/>
            <person name="Leh-Louis V."/>
            <person name="Despons L."/>
            <person name="Khanna V."/>
            <person name="Aury J-M."/>
            <person name="Barbe V."/>
            <person name="Couloux A."/>
            <person name="Labadie K."/>
            <person name="Pelletier E."/>
            <person name="Souciet J-L."/>
            <person name="Boekhout T."/>
            <person name="Gabaldon T."/>
            <person name="Wincker P."/>
            <person name="Dujon B."/>
        </authorList>
    </citation>
    <scope>NUCLEOTIDE SEQUENCE</scope>
    <source>
        <strain evidence="10">CBS 1993</strain>
    </source>
</reference>
<accession>W6MG98</accession>
<dbReference type="STRING" id="1382522.W6MG98"/>
<dbReference type="GeneID" id="34518457"/>
<dbReference type="InterPro" id="IPR022751">
    <property type="entry name" value="Alpha_mannosyltransferase"/>
</dbReference>
<keyword evidence="11" id="KW-1185">Reference proteome</keyword>
<keyword evidence="8" id="KW-0333">Golgi apparatus</keyword>
<evidence type="ECO:0000256" key="6">
    <source>
        <dbReference type="ARBA" id="ARBA00022968"/>
    </source>
</evidence>
<comment type="subcellular location">
    <subcellularLocation>
        <location evidence="1">Golgi apparatus membrane</location>
        <topology evidence="1">Single-pass type II membrane protein</topology>
    </subcellularLocation>
</comment>
<dbReference type="SUPFAM" id="SSF53448">
    <property type="entry name" value="Nucleotide-diphospho-sugar transferases"/>
    <property type="match status" value="1"/>
</dbReference>
<evidence type="ECO:0008006" key="12">
    <source>
        <dbReference type="Google" id="ProtNLM"/>
    </source>
</evidence>
<dbReference type="HOGENOM" id="CLU_013298_1_2_1"/>
<dbReference type="OrthoDB" id="4484309at2759"/>
<dbReference type="PANTHER" id="PTHR31646:SF1">
    <property type="entry name" value="ALPHA-1,2-MANNOSYLTRANSFERASE MNN2"/>
    <property type="match status" value="1"/>
</dbReference>
<evidence type="ECO:0000313" key="11">
    <source>
        <dbReference type="Proteomes" id="UP000019384"/>
    </source>
</evidence>
<evidence type="ECO:0000256" key="1">
    <source>
        <dbReference type="ARBA" id="ARBA00004323"/>
    </source>
</evidence>
<evidence type="ECO:0000313" key="10">
    <source>
        <dbReference type="EMBL" id="CDK25054.1"/>
    </source>
</evidence>
<dbReference type="InterPro" id="IPR029044">
    <property type="entry name" value="Nucleotide-diphossugar_trans"/>
</dbReference>
<keyword evidence="9" id="KW-0472">Membrane</keyword>
<dbReference type="GO" id="GO:0000139">
    <property type="term" value="C:Golgi membrane"/>
    <property type="evidence" value="ECO:0007669"/>
    <property type="project" value="UniProtKB-SubCell"/>
</dbReference>
<proteinExistence type="inferred from homology"/>
<dbReference type="EMBL" id="HG793125">
    <property type="protein sequence ID" value="CDK25054.1"/>
    <property type="molecule type" value="Genomic_DNA"/>
</dbReference>
<dbReference type="Proteomes" id="UP000019384">
    <property type="component" value="Unassembled WGS sequence"/>
</dbReference>
<evidence type="ECO:0000256" key="4">
    <source>
        <dbReference type="ARBA" id="ARBA00022679"/>
    </source>
</evidence>
<comment type="pathway">
    <text evidence="2">Protein modification; protein glycosylation.</text>
</comment>
<organism evidence="10 11">
    <name type="scientific">Kuraishia capsulata CBS 1993</name>
    <dbReference type="NCBI Taxonomy" id="1382522"/>
    <lineage>
        <taxon>Eukaryota</taxon>
        <taxon>Fungi</taxon>
        <taxon>Dikarya</taxon>
        <taxon>Ascomycota</taxon>
        <taxon>Saccharomycotina</taxon>
        <taxon>Pichiomycetes</taxon>
        <taxon>Pichiales</taxon>
        <taxon>Pichiaceae</taxon>
        <taxon>Kuraishia</taxon>
    </lineage>
</organism>
<keyword evidence="4" id="KW-0808">Transferase</keyword>
<dbReference type="RefSeq" id="XP_022457069.1">
    <property type="nucleotide sequence ID" value="XM_022605619.1"/>
</dbReference>
<evidence type="ECO:0000256" key="7">
    <source>
        <dbReference type="ARBA" id="ARBA00022989"/>
    </source>
</evidence>
<evidence type="ECO:0000256" key="3">
    <source>
        <dbReference type="ARBA" id="ARBA00009105"/>
    </source>
</evidence>
<gene>
    <name evidence="10" type="ORF">KUCA_T00001021001</name>
</gene>
<dbReference type="GO" id="GO:0046354">
    <property type="term" value="P:mannan biosynthetic process"/>
    <property type="evidence" value="ECO:0007669"/>
    <property type="project" value="UniProtKB-ARBA"/>
</dbReference>
<keyword evidence="5" id="KW-0812">Transmembrane</keyword>
<comment type="similarity">
    <text evidence="3">Belongs to the MNN1/MNT family.</text>
</comment>
<dbReference type="GO" id="GO:0000026">
    <property type="term" value="F:alpha-1,2-mannosyltransferase activity"/>
    <property type="evidence" value="ECO:0007669"/>
    <property type="project" value="TreeGrafter"/>
</dbReference>
<protein>
    <recommendedName>
        <fullName evidence="12">Glycosyltransferase family 71 protein</fullName>
    </recommendedName>
</protein>
<reference evidence="10" key="1">
    <citation type="submission" date="2013-12" db="EMBL/GenBank/DDBJ databases">
        <authorList>
            <person name="Genoscope - CEA"/>
        </authorList>
    </citation>
    <scope>NUCLEOTIDE SEQUENCE</scope>
    <source>
        <strain evidence="10">CBS 1993</strain>
    </source>
</reference>
<name>W6MG98_9ASCO</name>
<evidence type="ECO:0000256" key="9">
    <source>
        <dbReference type="ARBA" id="ARBA00023136"/>
    </source>
</evidence>
<dbReference type="AlphaFoldDB" id="W6MG98"/>